<evidence type="ECO:0000259" key="4">
    <source>
        <dbReference type="PROSITE" id="PS51770"/>
    </source>
</evidence>
<evidence type="ECO:0000256" key="3">
    <source>
        <dbReference type="PROSITE-ProRule" id="PRU01106"/>
    </source>
</evidence>
<feature type="domain" description="HotDog ACOT-type" evidence="4">
    <location>
        <begin position="10"/>
        <end position="122"/>
    </location>
</feature>
<dbReference type="GO" id="GO:0052816">
    <property type="term" value="F:long-chain fatty acyl-CoA hydrolase activity"/>
    <property type="evidence" value="ECO:0007669"/>
    <property type="project" value="TreeGrafter"/>
</dbReference>
<dbReference type="InterPro" id="IPR033120">
    <property type="entry name" value="HOTDOG_ACOT"/>
</dbReference>
<protein>
    <submittedName>
        <fullName evidence="5">Thioesterase superfamily</fullName>
    </submittedName>
</protein>
<dbReference type="SUPFAM" id="SSF54637">
    <property type="entry name" value="Thioesterase/thiol ester dehydrase-isomerase"/>
    <property type="match status" value="1"/>
</dbReference>
<evidence type="ECO:0000256" key="1">
    <source>
        <dbReference type="ARBA" id="ARBA00010458"/>
    </source>
</evidence>
<proteinExistence type="inferred from homology"/>
<keyword evidence="2 3" id="KW-0378">Hydrolase</keyword>
<reference evidence="5" key="1">
    <citation type="submission" date="2006-03" db="EMBL/GenBank/DDBJ databases">
        <title>Complete sequence of Rhodopseudomonas palustris BisB18.</title>
        <authorList>
            <consortium name="US DOE Joint Genome Institute"/>
            <person name="Copeland A."/>
            <person name="Lucas S."/>
            <person name="Lapidus A."/>
            <person name="Barry K."/>
            <person name="Detter J.C."/>
            <person name="Glavina del Rio T."/>
            <person name="Hammon N."/>
            <person name="Israni S."/>
            <person name="Dalin E."/>
            <person name="Tice H."/>
            <person name="Pitluck S."/>
            <person name="Chain P."/>
            <person name="Malfatti S."/>
            <person name="Shin M."/>
            <person name="Vergez L."/>
            <person name="Schmutz J."/>
            <person name="Larimer F."/>
            <person name="Land M."/>
            <person name="Hauser L."/>
            <person name="Pelletier D.A."/>
            <person name="Kyrpides N."/>
            <person name="Anderson I."/>
            <person name="Oda Y."/>
            <person name="Harwood C.S."/>
            <person name="Richardson P."/>
        </authorList>
    </citation>
    <scope>NUCLEOTIDE SEQUENCE [LARGE SCALE GENOMIC DNA]</scope>
    <source>
        <strain evidence="5">BisB18</strain>
    </source>
</reference>
<dbReference type="InterPro" id="IPR006683">
    <property type="entry name" value="Thioestr_dom"/>
</dbReference>
<dbReference type="PROSITE" id="PS51770">
    <property type="entry name" value="HOTDOG_ACOT"/>
    <property type="match status" value="1"/>
</dbReference>
<gene>
    <name evidence="5" type="ordered locus">RPC_3513</name>
</gene>
<sequence>MRQATLPIEYPPETRFVEMVFPEQANHYGTLFGGNALSLMGKAAFVAATRRARASVVMATSDKIAFHEPIRVGEIVELVARVERVGRCSMTVSVEMIREDLLTGLRRSAVRGTFEMVAVDQRGRPVPITSKAKSNPTEKEFVS</sequence>
<dbReference type="HOGENOM" id="CLU_050164_2_1_5"/>
<dbReference type="Pfam" id="PF03061">
    <property type="entry name" value="4HBT"/>
    <property type="match status" value="1"/>
</dbReference>
<dbReference type="Gene3D" id="3.10.129.10">
    <property type="entry name" value="Hotdog Thioesterase"/>
    <property type="match status" value="1"/>
</dbReference>
<dbReference type="InterPro" id="IPR040170">
    <property type="entry name" value="Cytosol_ACT"/>
</dbReference>
<dbReference type="eggNOG" id="COG1607">
    <property type="taxonomic scope" value="Bacteria"/>
</dbReference>
<dbReference type="PANTHER" id="PTHR11049">
    <property type="entry name" value="ACYL COENZYME A THIOESTER HYDROLASE"/>
    <property type="match status" value="1"/>
</dbReference>
<name>Q210Y3_RHOPB</name>
<organism evidence="5">
    <name type="scientific">Rhodopseudomonas palustris (strain BisB18)</name>
    <dbReference type="NCBI Taxonomy" id="316056"/>
    <lineage>
        <taxon>Bacteria</taxon>
        <taxon>Pseudomonadati</taxon>
        <taxon>Pseudomonadota</taxon>
        <taxon>Alphaproteobacteria</taxon>
        <taxon>Hyphomicrobiales</taxon>
        <taxon>Nitrobacteraceae</taxon>
        <taxon>Rhodopseudomonas</taxon>
    </lineage>
</organism>
<evidence type="ECO:0000256" key="2">
    <source>
        <dbReference type="ARBA" id="ARBA00022801"/>
    </source>
</evidence>
<dbReference type="CDD" id="cd03442">
    <property type="entry name" value="BFIT_BACH"/>
    <property type="match status" value="1"/>
</dbReference>
<dbReference type="RefSeq" id="WP_011473940.1">
    <property type="nucleotide sequence ID" value="NC_007925.1"/>
</dbReference>
<dbReference type="AlphaFoldDB" id="Q210Y3"/>
<dbReference type="GO" id="GO:0006637">
    <property type="term" value="P:acyl-CoA metabolic process"/>
    <property type="evidence" value="ECO:0007669"/>
    <property type="project" value="TreeGrafter"/>
</dbReference>
<evidence type="ECO:0000313" key="5">
    <source>
        <dbReference type="EMBL" id="ABD89053.1"/>
    </source>
</evidence>
<dbReference type="OrthoDB" id="9801856at2"/>
<dbReference type="InterPro" id="IPR029069">
    <property type="entry name" value="HotDog_dom_sf"/>
</dbReference>
<dbReference type="EMBL" id="CP000301">
    <property type="protein sequence ID" value="ABD89053.1"/>
    <property type="molecule type" value="Genomic_DNA"/>
</dbReference>
<dbReference type="STRING" id="316056.RPC_3513"/>
<comment type="similarity">
    <text evidence="1">Belongs to the acyl coenzyme A hydrolase family.</text>
</comment>
<dbReference type="GO" id="GO:0005829">
    <property type="term" value="C:cytosol"/>
    <property type="evidence" value="ECO:0007669"/>
    <property type="project" value="TreeGrafter"/>
</dbReference>
<accession>Q210Y3</accession>
<dbReference type="KEGG" id="rpc:RPC_3513"/>
<dbReference type="GO" id="GO:0009062">
    <property type="term" value="P:fatty acid catabolic process"/>
    <property type="evidence" value="ECO:0007669"/>
    <property type="project" value="TreeGrafter"/>
</dbReference>
<dbReference type="PANTHER" id="PTHR11049:SF24">
    <property type="entry name" value="CYTOSOLIC ACYL COENZYME A THIOESTER HYDROLASE"/>
    <property type="match status" value="1"/>
</dbReference>